<keyword evidence="5" id="KW-1185">Reference proteome</keyword>
<organism evidence="4 5">
    <name type="scientific">Candolleomyces aberdarensis</name>
    <dbReference type="NCBI Taxonomy" id="2316362"/>
    <lineage>
        <taxon>Eukaryota</taxon>
        <taxon>Fungi</taxon>
        <taxon>Dikarya</taxon>
        <taxon>Basidiomycota</taxon>
        <taxon>Agaricomycotina</taxon>
        <taxon>Agaricomycetes</taxon>
        <taxon>Agaricomycetidae</taxon>
        <taxon>Agaricales</taxon>
        <taxon>Agaricineae</taxon>
        <taxon>Psathyrellaceae</taxon>
        <taxon>Candolleomyces</taxon>
    </lineage>
</organism>
<evidence type="ECO:0000259" key="3">
    <source>
        <dbReference type="Pfam" id="PF24883"/>
    </source>
</evidence>
<accession>A0A4Q2DC70</accession>
<keyword evidence="1" id="KW-0677">Repeat</keyword>
<feature type="domain" description="Nephrocystin 3-like N-terminal" evidence="3">
    <location>
        <begin position="123"/>
        <end position="268"/>
    </location>
</feature>
<dbReference type="InterPro" id="IPR056884">
    <property type="entry name" value="NPHP3-like_N"/>
</dbReference>
<reference evidence="4 5" key="1">
    <citation type="submission" date="2019-01" db="EMBL/GenBank/DDBJ databases">
        <title>Draft genome sequence of Psathyrella aberdarensis IHI B618.</title>
        <authorList>
            <person name="Buettner E."/>
            <person name="Kellner H."/>
        </authorList>
    </citation>
    <scope>NUCLEOTIDE SEQUENCE [LARGE SCALE GENOMIC DNA]</scope>
    <source>
        <strain evidence="4 5">IHI B618</strain>
    </source>
</reference>
<name>A0A4Q2DC70_9AGAR</name>
<dbReference type="EMBL" id="SDEE01000350">
    <property type="protein sequence ID" value="RXW17310.1"/>
    <property type="molecule type" value="Genomic_DNA"/>
</dbReference>
<dbReference type="InterPro" id="IPR027417">
    <property type="entry name" value="P-loop_NTPase"/>
</dbReference>
<feature type="compositionally biased region" description="Polar residues" evidence="2">
    <location>
        <begin position="25"/>
        <end position="46"/>
    </location>
</feature>
<evidence type="ECO:0000313" key="4">
    <source>
        <dbReference type="EMBL" id="RXW17310.1"/>
    </source>
</evidence>
<comment type="caution">
    <text evidence="4">The sequence shown here is derived from an EMBL/GenBank/DDBJ whole genome shotgun (WGS) entry which is preliminary data.</text>
</comment>
<evidence type="ECO:0000256" key="2">
    <source>
        <dbReference type="SAM" id="MobiDB-lite"/>
    </source>
</evidence>
<sequence>MAKKSQKEQTPPNPANASSSSTPAKQTTPAKSGKSSYPTKISTNSGDTKKKGANKAAQESSTDARAANSDRRAGAPSASTNRPAADLNFALQQLRSRNVIGATYNSLDTGAQRCHDGTRVADQDNLVNWIKQASTSKDSPRIQWVTGSPGSGKTTVLRSVAHRCQSEGLLAGSFIFSSVSPYANERKKTHLFASLAYQFVVNDDMRDLKGLILSTVQRNPGVFESALDAQLEELLLRPLRQVPSERKSRWPKAIIIDNLDECMAPPPQGFKGKRRTNSSEQQEVLNALLRALRDTAFPFRLVIGTRDDQPFHLFFTRTARGLASTFRLNEKPSEAGVEPFLKAKFNQIRQRHHFDQSWPHSTLLPKLTTSSHGRFIYPFTLIRYLESSTWNSPKQDPLNQLSSSNSVANPAKNLDELYSLALGSDSSDSSNATQFVRWIWTTHLIQTGHFGEPVSEHLTAAFLHQFLGPVTNSDTLIGTFMDSSSPIRIYHRSLLDFLGDRTRCGPFKLYVQEPSRFSFIATRYVEVCKNKGAPKGSSMDQGAFLRIFLTLQPSFHLLTKEDYRSLEQSLLACDAECVVGLVAVLRVEDGGLRFYSAVGT</sequence>
<evidence type="ECO:0000256" key="1">
    <source>
        <dbReference type="ARBA" id="ARBA00022737"/>
    </source>
</evidence>
<dbReference type="Pfam" id="PF24883">
    <property type="entry name" value="NPHP3_N"/>
    <property type="match status" value="1"/>
</dbReference>
<protein>
    <recommendedName>
        <fullName evidence="3">Nephrocystin 3-like N-terminal domain-containing protein</fullName>
    </recommendedName>
</protein>
<dbReference type="PANTHER" id="PTHR10039">
    <property type="entry name" value="AMELOGENIN"/>
    <property type="match status" value="1"/>
</dbReference>
<dbReference type="PANTHER" id="PTHR10039:SF14">
    <property type="entry name" value="NACHT DOMAIN-CONTAINING PROTEIN"/>
    <property type="match status" value="1"/>
</dbReference>
<feature type="region of interest" description="Disordered" evidence="2">
    <location>
        <begin position="1"/>
        <end position="84"/>
    </location>
</feature>
<proteinExistence type="predicted"/>
<dbReference type="OrthoDB" id="443402at2759"/>
<dbReference type="Proteomes" id="UP000290288">
    <property type="component" value="Unassembled WGS sequence"/>
</dbReference>
<dbReference type="SUPFAM" id="SSF52540">
    <property type="entry name" value="P-loop containing nucleoside triphosphate hydrolases"/>
    <property type="match status" value="1"/>
</dbReference>
<evidence type="ECO:0000313" key="5">
    <source>
        <dbReference type="Proteomes" id="UP000290288"/>
    </source>
</evidence>
<gene>
    <name evidence="4" type="ORF">EST38_g8539</name>
</gene>
<feature type="compositionally biased region" description="Low complexity" evidence="2">
    <location>
        <begin position="15"/>
        <end position="24"/>
    </location>
</feature>
<dbReference type="Gene3D" id="3.40.50.300">
    <property type="entry name" value="P-loop containing nucleotide triphosphate hydrolases"/>
    <property type="match status" value="1"/>
</dbReference>
<dbReference type="AlphaFoldDB" id="A0A4Q2DC70"/>